<evidence type="ECO:0000256" key="9">
    <source>
        <dbReference type="SAM" id="Phobius"/>
    </source>
</evidence>
<feature type="region of interest" description="Disordered" evidence="8">
    <location>
        <begin position="1221"/>
        <end position="1265"/>
    </location>
</feature>
<evidence type="ECO:0000256" key="6">
    <source>
        <dbReference type="ARBA" id="ARBA00023136"/>
    </source>
</evidence>
<evidence type="ECO:0000259" key="11">
    <source>
        <dbReference type="PROSITE" id="PS50125"/>
    </source>
</evidence>
<feature type="compositionally biased region" description="Polar residues" evidence="8">
    <location>
        <begin position="1228"/>
        <end position="1237"/>
    </location>
</feature>
<dbReference type="GO" id="GO:0004016">
    <property type="term" value="F:adenylate cyclase activity"/>
    <property type="evidence" value="ECO:0007669"/>
    <property type="project" value="TreeGrafter"/>
</dbReference>
<evidence type="ECO:0000313" key="12">
    <source>
        <dbReference type="EMBL" id="CAE0501286.1"/>
    </source>
</evidence>
<dbReference type="PANTHER" id="PTHR11920">
    <property type="entry name" value="GUANYLYL CYCLASE"/>
    <property type="match status" value="1"/>
</dbReference>
<feature type="domain" description="Guanylate cyclase" evidence="11">
    <location>
        <begin position="1026"/>
        <end position="1158"/>
    </location>
</feature>
<dbReference type="InterPro" id="IPR001054">
    <property type="entry name" value="A/G_cyclase"/>
</dbReference>
<dbReference type="InterPro" id="IPR029787">
    <property type="entry name" value="Nucleotide_cyclase"/>
</dbReference>
<feature type="compositionally biased region" description="Polar residues" evidence="8">
    <location>
        <begin position="1252"/>
        <end position="1265"/>
    </location>
</feature>
<feature type="compositionally biased region" description="Polar residues" evidence="8">
    <location>
        <begin position="630"/>
        <end position="640"/>
    </location>
</feature>
<keyword evidence="5 9" id="KW-1133">Transmembrane helix</keyword>
<dbReference type="CDD" id="cd07302">
    <property type="entry name" value="CHD"/>
    <property type="match status" value="1"/>
</dbReference>
<comment type="subcellular location">
    <subcellularLocation>
        <location evidence="1">Membrane</location>
        <topology evidence="1">Single-pass membrane protein</topology>
    </subcellularLocation>
</comment>
<dbReference type="InterPro" id="IPR028082">
    <property type="entry name" value="Peripla_BP_I"/>
</dbReference>
<evidence type="ECO:0000256" key="10">
    <source>
        <dbReference type="SAM" id="SignalP"/>
    </source>
</evidence>
<proteinExistence type="predicted"/>
<dbReference type="GO" id="GO:0035556">
    <property type="term" value="P:intracellular signal transduction"/>
    <property type="evidence" value="ECO:0007669"/>
    <property type="project" value="InterPro"/>
</dbReference>
<evidence type="ECO:0000256" key="1">
    <source>
        <dbReference type="ARBA" id="ARBA00004167"/>
    </source>
</evidence>
<dbReference type="PROSITE" id="PS50125">
    <property type="entry name" value="GUANYLATE_CYCLASE_2"/>
    <property type="match status" value="1"/>
</dbReference>
<dbReference type="Gene3D" id="1.10.510.10">
    <property type="entry name" value="Transferase(Phosphotransferase) domain 1"/>
    <property type="match status" value="1"/>
</dbReference>
<accession>A0A7S3R3D1</accession>
<evidence type="ECO:0000256" key="2">
    <source>
        <dbReference type="ARBA" id="ARBA00022692"/>
    </source>
</evidence>
<evidence type="ECO:0000256" key="4">
    <source>
        <dbReference type="ARBA" id="ARBA00022741"/>
    </source>
</evidence>
<feature type="region of interest" description="Disordered" evidence="8">
    <location>
        <begin position="551"/>
        <end position="601"/>
    </location>
</feature>
<dbReference type="SUPFAM" id="SSF53822">
    <property type="entry name" value="Periplasmic binding protein-like I"/>
    <property type="match status" value="1"/>
</dbReference>
<keyword evidence="4" id="KW-0547">Nucleotide-binding</keyword>
<sequence>MLGLGHLCLLASTVLYSAVSESDLVFRVGAVIGKINQCSEMNDAHLGYKLFADMLDSSDKPLFVRDAAGAERRIRFNYTRYDDDCESKKHNALIQTLINEDKVHFLFGSTPVFAEQESVLANDAQRLLYHCCVGPDPIYEMDMEFIYGIQASNKKYSQGAAKSMALAGNVKKLFIFYLEDNIFTATTCQTAVTYSTDVLQQLNSEFGIVEVVKYTSADAAADPDFYPKLVGQAMSMEADAILGCDFKGPGFQIARAVATRGYYLKAMWLTVAPAYEDFADTLGPKATEHALTAVQWHPASTFADLFFGTAREYSERYDRAYGVTPSYVSAGASAAAYSLTYAIQDAFKGCTLPEQDVDADSLLFDAGLLECKESGGDKGIGYERVMRSLARQQINTFFGEVALNSYRRNVALTPITAQIQSGVLQATLPIDVANKALVMPKPPPVEEEQSSAEYIGTLHKEAFIAVVVIVVGSVLILCLAALLTVWRSKKHSKLLEHMLVVSPDDLLIINHPVRLCDGSYECGKAMHRNTLVALEPLTEVKQKEMELNAKLSRSKSYKHSSRNGSSVTIVKDSDPRMAFKEDRTRTRSTELGISNQPLDVPHTAYPQDDLEAPALIIQGPVSEGVEDLQLQPSKPSTSAANGAAALQGPPQATALQPRSKVNFNLGNTHSEDLDPYLQHPLRVSTSNAHFNLQGLEAPQLTRAQILRLVWRSKCLQHPSVLPVSGIIWSLPSVPQDMAVLVTECEELGVLTSVMDNKTMELDAVKMLDICKDLAQALAYLHAQTHPRLRPVLQPRLAGVMLNKHCRAKLRVPLTSLIDALALGRSDCADFALDCLSTFSVSHQRIPRHPSHSPPQIPASAGSHMELEDVQQFGLDIACMLSSSQKVAHMNCANCYNSYNLDPASSTHEDELVEGSVLRKTCLGSLVEEHGDELAQLVLQCCALDSSKRPSFTQIYQRLEELGPEMIKHAQIAHHRCQRKLSTLSVGSNKRGSARADELLYEVFPKKVAEQLKSGRFPDPEPYSCVSLFFSDIVGYTDICSVLSLEEVLDMLHRLYSRFDALAEELDLFKVGTVGDAYMCVANVRHPMPETHAAAMARFAFGCRAITKSEPISPRHPELGNIRIRMGIHAGPVMGAVVGTMNRRFCLFGDTVNVASRMESTSLTDHIQCTKSFMRLLQQQWPECAMLAVPQGARPIKGKGRMYTYYLFPDEQQQQASECRAVSVGRSGRLTSGGTPRTHSTEGDRGCREDSLGVSSRHCSSTASCT</sequence>
<feature type="chain" id="PRO_5031108437" description="Guanylate cyclase domain-containing protein" evidence="10">
    <location>
        <begin position="21"/>
        <end position="1265"/>
    </location>
</feature>
<dbReference type="InterPro" id="IPR028081">
    <property type="entry name" value="Leu-bd"/>
</dbReference>
<feature type="compositionally biased region" description="Basic and acidic residues" evidence="8">
    <location>
        <begin position="571"/>
        <end position="588"/>
    </location>
</feature>
<dbReference type="PANTHER" id="PTHR11920:SF335">
    <property type="entry name" value="GUANYLATE CYCLASE"/>
    <property type="match status" value="1"/>
</dbReference>
<dbReference type="GO" id="GO:0007168">
    <property type="term" value="P:receptor guanylyl cyclase signaling pathway"/>
    <property type="evidence" value="ECO:0007669"/>
    <property type="project" value="TreeGrafter"/>
</dbReference>
<reference evidence="12" key="1">
    <citation type="submission" date="2021-01" db="EMBL/GenBank/DDBJ databases">
        <authorList>
            <person name="Corre E."/>
            <person name="Pelletier E."/>
            <person name="Niang G."/>
            <person name="Scheremetjew M."/>
            <person name="Finn R."/>
            <person name="Kale V."/>
            <person name="Holt S."/>
            <person name="Cochrane G."/>
            <person name="Meng A."/>
            <person name="Brown T."/>
            <person name="Cohen L."/>
        </authorList>
    </citation>
    <scope>NUCLEOTIDE SEQUENCE</scope>
    <source>
        <strain evidence="12">CCMP1320</strain>
    </source>
</reference>
<evidence type="ECO:0000256" key="8">
    <source>
        <dbReference type="SAM" id="MobiDB-lite"/>
    </source>
</evidence>
<dbReference type="GO" id="GO:0001653">
    <property type="term" value="F:peptide receptor activity"/>
    <property type="evidence" value="ECO:0007669"/>
    <property type="project" value="TreeGrafter"/>
</dbReference>
<feature type="transmembrane region" description="Helical" evidence="9">
    <location>
        <begin position="462"/>
        <end position="486"/>
    </location>
</feature>
<feature type="compositionally biased region" description="Basic and acidic residues" evidence="8">
    <location>
        <begin position="1238"/>
        <end position="1250"/>
    </location>
</feature>
<feature type="region of interest" description="Disordered" evidence="8">
    <location>
        <begin position="627"/>
        <end position="652"/>
    </location>
</feature>
<dbReference type="InterPro" id="IPR011009">
    <property type="entry name" value="Kinase-like_dom_sf"/>
</dbReference>
<dbReference type="Gene3D" id="3.30.70.1230">
    <property type="entry name" value="Nucleotide cyclase"/>
    <property type="match status" value="1"/>
</dbReference>
<dbReference type="AlphaFoldDB" id="A0A7S3R3D1"/>
<evidence type="ECO:0000256" key="7">
    <source>
        <dbReference type="ARBA" id="ARBA00023239"/>
    </source>
</evidence>
<dbReference type="InterPro" id="IPR050401">
    <property type="entry name" value="Cyclic_nucleotide_synthase"/>
</dbReference>
<keyword evidence="7" id="KW-0456">Lyase</keyword>
<dbReference type="GO" id="GO:0004383">
    <property type="term" value="F:guanylate cyclase activity"/>
    <property type="evidence" value="ECO:0007669"/>
    <property type="project" value="TreeGrafter"/>
</dbReference>
<dbReference type="Pfam" id="PF00211">
    <property type="entry name" value="Guanylate_cyc"/>
    <property type="match status" value="1"/>
</dbReference>
<feature type="signal peptide" evidence="10">
    <location>
        <begin position="1"/>
        <end position="20"/>
    </location>
</feature>
<keyword evidence="2 9" id="KW-0812">Transmembrane</keyword>
<dbReference type="SMART" id="SM00044">
    <property type="entry name" value="CYCc"/>
    <property type="match status" value="1"/>
</dbReference>
<keyword evidence="3 10" id="KW-0732">Signal</keyword>
<keyword evidence="6 9" id="KW-0472">Membrane</keyword>
<dbReference type="Gene3D" id="3.40.50.2300">
    <property type="match status" value="2"/>
</dbReference>
<dbReference type="GO" id="GO:0005886">
    <property type="term" value="C:plasma membrane"/>
    <property type="evidence" value="ECO:0007669"/>
    <property type="project" value="TreeGrafter"/>
</dbReference>
<gene>
    <name evidence="12" type="ORF">DTER00134_LOCUS16359</name>
</gene>
<evidence type="ECO:0000256" key="5">
    <source>
        <dbReference type="ARBA" id="ARBA00022989"/>
    </source>
</evidence>
<organism evidence="12">
    <name type="scientific">Dunaliella tertiolecta</name>
    <name type="common">Green alga</name>
    <dbReference type="NCBI Taxonomy" id="3047"/>
    <lineage>
        <taxon>Eukaryota</taxon>
        <taxon>Viridiplantae</taxon>
        <taxon>Chlorophyta</taxon>
        <taxon>core chlorophytes</taxon>
        <taxon>Chlorophyceae</taxon>
        <taxon>CS clade</taxon>
        <taxon>Chlamydomonadales</taxon>
        <taxon>Dunaliellaceae</taxon>
        <taxon>Dunaliella</taxon>
    </lineage>
</organism>
<dbReference type="GO" id="GO:0000166">
    <property type="term" value="F:nucleotide binding"/>
    <property type="evidence" value="ECO:0007669"/>
    <property type="project" value="UniProtKB-KW"/>
</dbReference>
<evidence type="ECO:0000256" key="3">
    <source>
        <dbReference type="ARBA" id="ARBA00022729"/>
    </source>
</evidence>
<name>A0A7S3R3D1_DUNTE</name>
<feature type="compositionally biased region" description="Basic residues" evidence="8">
    <location>
        <begin position="552"/>
        <end position="561"/>
    </location>
</feature>
<dbReference type="SUPFAM" id="SSF55073">
    <property type="entry name" value="Nucleotide cyclase"/>
    <property type="match status" value="1"/>
</dbReference>
<dbReference type="SUPFAM" id="SSF56112">
    <property type="entry name" value="Protein kinase-like (PK-like)"/>
    <property type="match status" value="1"/>
</dbReference>
<protein>
    <recommendedName>
        <fullName evidence="11">Guanylate cyclase domain-containing protein</fullName>
    </recommendedName>
</protein>
<dbReference type="EMBL" id="HBIP01027083">
    <property type="protein sequence ID" value="CAE0501286.1"/>
    <property type="molecule type" value="Transcribed_RNA"/>
</dbReference>
<dbReference type="Pfam" id="PF13458">
    <property type="entry name" value="Peripla_BP_6"/>
    <property type="match status" value="1"/>
</dbReference>